<protein>
    <submittedName>
        <fullName evidence="1">Uncharacterized protein</fullName>
    </submittedName>
</protein>
<proteinExistence type="predicted"/>
<dbReference type="EMBL" id="CM046397">
    <property type="protein sequence ID" value="KAI8535057.1"/>
    <property type="molecule type" value="Genomic_DNA"/>
</dbReference>
<comment type="caution">
    <text evidence="1">The sequence shown here is derived from an EMBL/GenBank/DDBJ whole genome shotgun (WGS) entry which is preliminary data.</text>
</comment>
<organism evidence="1 2">
    <name type="scientific">Rhododendron molle</name>
    <name type="common">Chinese azalea</name>
    <name type="synonym">Azalea mollis</name>
    <dbReference type="NCBI Taxonomy" id="49168"/>
    <lineage>
        <taxon>Eukaryota</taxon>
        <taxon>Viridiplantae</taxon>
        <taxon>Streptophyta</taxon>
        <taxon>Embryophyta</taxon>
        <taxon>Tracheophyta</taxon>
        <taxon>Spermatophyta</taxon>
        <taxon>Magnoliopsida</taxon>
        <taxon>eudicotyledons</taxon>
        <taxon>Gunneridae</taxon>
        <taxon>Pentapetalae</taxon>
        <taxon>asterids</taxon>
        <taxon>Ericales</taxon>
        <taxon>Ericaceae</taxon>
        <taxon>Ericoideae</taxon>
        <taxon>Rhodoreae</taxon>
        <taxon>Rhododendron</taxon>
    </lineage>
</organism>
<sequence>MSTESCCVRCSPVSAAEHEGAICAECFLTLVAGTSTSAGCFEKFYLLDLKINKARFYLLLAAFWLLQRVLGVTCYFVDGENMILIMWVLLLVAQVYGAVVTRIIVIHARNGVVGVLDLQLFNPVLVPGLLPAYSDFLCLWM</sequence>
<evidence type="ECO:0000313" key="2">
    <source>
        <dbReference type="Proteomes" id="UP001062846"/>
    </source>
</evidence>
<reference evidence="1" key="1">
    <citation type="submission" date="2022-02" db="EMBL/GenBank/DDBJ databases">
        <title>Plant Genome Project.</title>
        <authorList>
            <person name="Zhang R.-G."/>
        </authorList>
    </citation>
    <scope>NUCLEOTIDE SEQUENCE</scope>
    <source>
        <strain evidence="1">AT1</strain>
    </source>
</reference>
<evidence type="ECO:0000313" key="1">
    <source>
        <dbReference type="EMBL" id="KAI8535057.1"/>
    </source>
</evidence>
<dbReference type="Proteomes" id="UP001062846">
    <property type="component" value="Chromosome 10"/>
</dbReference>
<accession>A0ACC0M2F2</accession>
<keyword evidence="2" id="KW-1185">Reference proteome</keyword>
<name>A0ACC0M2F2_RHOML</name>
<gene>
    <name evidence="1" type="ORF">RHMOL_Rhmol10G0145300</name>
</gene>